<dbReference type="STRING" id="688867.SAMN05660236_0129"/>
<evidence type="ECO:0000256" key="1">
    <source>
        <dbReference type="ARBA" id="ARBA00022722"/>
    </source>
</evidence>
<dbReference type="GO" id="GO:0016787">
    <property type="term" value="F:hydrolase activity"/>
    <property type="evidence" value="ECO:0007669"/>
    <property type="project" value="UniProtKB-KW"/>
</dbReference>
<reference evidence="7 8" key="1">
    <citation type="submission" date="2017-02" db="EMBL/GenBank/DDBJ databases">
        <authorList>
            <person name="Peterson S.W."/>
        </authorList>
    </citation>
    <scope>NUCLEOTIDE SEQUENCE [LARGE SCALE GENOMIC DNA]</scope>
    <source>
        <strain evidence="7 8">DSM 25262</strain>
    </source>
</reference>
<keyword evidence="3" id="KW-0378">Hydrolase</keyword>
<feature type="signal peptide" evidence="5">
    <location>
        <begin position="1"/>
        <end position="19"/>
    </location>
</feature>
<dbReference type="InterPro" id="IPR035437">
    <property type="entry name" value="SNase_OB-fold_sf"/>
</dbReference>
<organism evidence="7 8">
    <name type="scientific">Ohtaekwangia koreensis</name>
    <dbReference type="NCBI Taxonomy" id="688867"/>
    <lineage>
        <taxon>Bacteria</taxon>
        <taxon>Pseudomonadati</taxon>
        <taxon>Bacteroidota</taxon>
        <taxon>Cytophagia</taxon>
        <taxon>Cytophagales</taxon>
        <taxon>Fulvivirgaceae</taxon>
        <taxon>Ohtaekwangia</taxon>
    </lineage>
</organism>
<dbReference type="SMART" id="SM00318">
    <property type="entry name" value="SNc"/>
    <property type="match status" value="1"/>
</dbReference>
<name>A0A1T5IK41_9BACT</name>
<gene>
    <name evidence="7" type="ORF">SAMN05660236_0129</name>
</gene>
<dbReference type="PROSITE" id="PS50830">
    <property type="entry name" value="TNASE_3"/>
    <property type="match status" value="1"/>
</dbReference>
<dbReference type="PANTHER" id="PTHR12302">
    <property type="entry name" value="EBNA2 BINDING PROTEIN P100"/>
    <property type="match status" value="1"/>
</dbReference>
<dbReference type="Proteomes" id="UP000190961">
    <property type="component" value="Unassembled WGS sequence"/>
</dbReference>
<proteinExistence type="predicted"/>
<dbReference type="InterPro" id="IPR016071">
    <property type="entry name" value="Staphylococal_nuclease_OB-fold"/>
</dbReference>
<evidence type="ECO:0000256" key="2">
    <source>
        <dbReference type="ARBA" id="ARBA00022759"/>
    </source>
</evidence>
<evidence type="ECO:0000256" key="4">
    <source>
        <dbReference type="SAM" id="MobiDB-lite"/>
    </source>
</evidence>
<dbReference type="Gene3D" id="2.40.50.90">
    <property type="match status" value="1"/>
</dbReference>
<dbReference type="OrthoDB" id="9805504at2"/>
<keyword evidence="2 7" id="KW-0255">Endonuclease</keyword>
<evidence type="ECO:0000313" key="8">
    <source>
        <dbReference type="Proteomes" id="UP000190961"/>
    </source>
</evidence>
<keyword evidence="5" id="KW-0732">Signal</keyword>
<evidence type="ECO:0000256" key="5">
    <source>
        <dbReference type="SAM" id="SignalP"/>
    </source>
</evidence>
<keyword evidence="8" id="KW-1185">Reference proteome</keyword>
<protein>
    <submittedName>
        <fullName evidence="7">Endonuclease YncB, thermonuclease family</fullName>
    </submittedName>
</protein>
<dbReference type="RefSeq" id="WP_079684785.1">
    <property type="nucleotide sequence ID" value="NZ_FUZU01000001.1"/>
</dbReference>
<dbReference type="PANTHER" id="PTHR12302:SF3">
    <property type="entry name" value="SERINE_THREONINE-PROTEIN KINASE 31"/>
    <property type="match status" value="1"/>
</dbReference>
<feature type="domain" description="TNase-like" evidence="6">
    <location>
        <begin position="21"/>
        <end position="142"/>
    </location>
</feature>
<keyword evidence="1" id="KW-0540">Nuclease</keyword>
<dbReference type="AlphaFoldDB" id="A0A1T5IK41"/>
<feature type="region of interest" description="Disordered" evidence="4">
    <location>
        <begin position="136"/>
        <end position="163"/>
    </location>
</feature>
<feature type="chain" id="PRO_5012097720" evidence="5">
    <location>
        <begin position="20"/>
        <end position="163"/>
    </location>
</feature>
<sequence length="163" mass="18582">MKKLNLSLLIFFAAIPVLANDDITGKVTTVIDGNTVEILGDDNEKHKVILTGIDCPELTQAFGENAKRHLEKMMLNKKVVVKFKGKDMWGNRLAIVLIKGETDPRIDLLKEGLAWTSERNPDPELENLRIRAQEKRKGLWKEPTPTPPWTYRREQTMMEAKSS</sequence>
<dbReference type="EMBL" id="FUZU01000001">
    <property type="protein sequence ID" value="SKC39525.1"/>
    <property type="molecule type" value="Genomic_DNA"/>
</dbReference>
<dbReference type="GO" id="GO:0004519">
    <property type="term" value="F:endonuclease activity"/>
    <property type="evidence" value="ECO:0007669"/>
    <property type="project" value="UniProtKB-KW"/>
</dbReference>
<evidence type="ECO:0000313" key="7">
    <source>
        <dbReference type="EMBL" id="SKC39525.1"/>
    </source>
</evidence>
<feature type="compositionally biased region" description="Basic and acidic residues" evidence="4">
    <location>
        <begin position="151"/>
        <end position="163"/>
    </location>
</feature>
<accession>A0A1T5IK41</accession>
<evidence type="ECO:0000256" key="3">
    <source>
        <dbReference type="ARBA" id="ARBA00022801"/>
    </source>
</evidence>
<dbReference type="Pfam" id="PF00565">
    <property type="entry name" value="SNase"/>
    <property type="match status" value="1"/>
</dbReference>
<evidence type="ECO:0000259" key="6">
    <source>
        <dbReference type="PROSITE" id="PS50830"/>
    </source>
</evidence>
<dbReference type="SUPFAM" id="SSF50199">
    <property type="entry name" value="Staphylococcal nuclease"/>
    <property type="match status" value="1"/>
</dbReference>